<comment type="caution">
    <text evidence="2">The sequence shown here is derived from an EMBL/GenBank/DDBJ whole genome shotgun (WGS) entry which is preliminary data.</text>
</comment>
<evidence type="ECO:0000313" key="3">
    <source>
        <dbReference type="Proteomes" id="UP000552615"/>
    </source>
</evidence>
<gene>
    <name evidence="2" type="ORF">HHL20_14930</name>
</gene>
<keyword evidence="3" id="KW-1185">Reference proteome</keyword>
<dbReference type="RefSeq" id="WP_169232000.1">
    <property type="nucleotide sequence ID" value="NZ_JABBGF010000003.1"/>
</dbReference>
<reference evidence="2 3" key="1">
    <citation type="submission" date="2020-04" db="EMBL/GenBank/DDBJ databases">
        <title>Chryseobacterium sp. RJ-7-14 sp. nov., isolated from Jeju soil.</title>
        <authorList>
            <person name="Dahal R.H."/>
            <person name="Chaudhary D.K."/>
        </authorList>
    </citation>
    <scope>NUCLEOTIDE SEQUENCE [LARGE SCALE GENOMIC DNA]</scope>
    <source>
        <strain evidence="2 3">RJ-7-14</strain>
    </source>
</reference>
<dbReference type="Proteomes" id="UP000552615">
    <property type="component" value="Unassembled WGS sequence"/>
</dbReference>
<dbReference type="AlphaFoldDB" id="A0A7Y0A8J3"/>
<name>A0A7Y0A8J3_9FLAO</name>
<dbReference type="InterPro" id="IPR046551">
    <property type="entry name" value="DUF6705"/>
</dbReference>
<evidence type="ECO:0000313" key="2">
    <source>
        <dbReference type="EMBL" id="NML58641.1"/>
    </source>
</evidence>
<accession>A0A7Y0A8J3</accession>
<dbReference type="EMBL" id="JABBGF010000003">
    <property type="protein sequence ID" value="NML58641.1"/>
    <property type="molecule type" value="Genomic_DNA"/>
</dbReference>
<sequence>MKNIITLILFLISFLPYNAQIISLDQISQCENINCPEYSSIKDISNRLDKFVGTWKGSFTDGRTYEFHFIKKSDFSLYGEKPWDLLIGKILVKDNNGNILETTINLPDDSTHFNGYLFDKNLKGYKLYYSGNAECNDKGFVYIYFKEPSNLSQLSLMFLQDYDIVANCPNGYKTIMPNNKIIRLIKQ</sequence>
<evidence type="ECO:0000259" key="1">
    <source>
        <dbReference type="Pfam" id="PF20448"/>
    </source>
</evidence>
<organism evidence="2 3">
    <name type="scientific">Chryseobacterium cheonjiense</name>
    <dbReference type="NCBI Taxonomy" id="2728845"/>
    <lineage>
        <taxon>Bacteria</taxon>
        <taxon>Pseudomonadati</taxon>
        <taxon>Bacteroidota</taxon>
        <taxon>Flavobacteriia</taxon>
        <taxon>Flavobacteriales</taxon>
        <taxon>Weeksellaceae</taxon>
        <taxon>Chryseobacterium group</taxon>
        <taxon>Chryseobacterium</taxon>
    </lineage>
</organism>
<proteinExistence type="predicted"/>
<dbReference type="Pfam" id="PF20448">
    <property type="entry name" value="DUF6705"/>
    <property type="match status" value="1"/>
</dbReference>
<feature type="domain" description="DUF6705" evidence="1">
    <location>
        <begin position="1"/>
        <end position="150"/>
    </location>
</feature>
<protein>
    <recommendedName>
        <fullName evidence="1">DUF6705 domain-containing protein</fullName>
    </recommendedName>
</protein>